<gene>
    <name evidence="4" type="ORF">FJ657_14090</name>
</gene>
<accession>A0A506Y195</accession>
<dbReference type="OrthoDB" id="5137684at2"/>
<evidence type="ECO:0000313" key="5">
    <source>
        <dbReference type="Proteomes" id="UP000316252"/>
    </source>
</evidence>
<reference evidence="4 5" key="1">
    <citation type="submission" date="2019-06" db="EMBL/GenBank/DDBJ databases">
        <authorList>
            <person name="Li F."/>
        </authorList>
    </citation>
    <scope>NUCLEOTIDE SEQUENCE [LARGE SCALE GENOMIC DNA]</scope>
    <source>
        <strain evidence="4 5">10F1D-1</strain>
    </source>
</reference>
<feature type="signal peptide" evidence="3">
    <location>
        <begin position="1"/>
        <end position="30"/>
    </location>
</feature>
<evidence type="ECO:0000313" key="4">
    <source>
        <dbReference type="EMBL" id="TPW74708.1"/>
    </source>
</evidence>
<evidence type="ECO:0000256" key="3">
    <source>
        <dbReference type="SAM" id="SignalP"/>
    </source>
</evidence>
<dbReference type="AlphaFoldDB" id="A0A506Y195"/>
<keyword evidence="5" id="KW-1185">Reference proteome</keyword>
<dbReference type="Gene3D" id="2.60.40.1120">
    <property type="entry name" value="Carboxypeptidase-like, regulatory domain"/>
    <property type="match status" value="1"/>
</dbReference>
<dbReference type="Pfam" id="PF13620">
    <property type="entry name" value="CarboxypepD_reg"/>
    <property type="match status" value="1"/>
</dbReference>
<keyword evidence="4" id="KW-0121">Carboxypeptidase</keyword>
<sequence>MGRMGFRGRTLGVTAVAAALLTTTALSAQAAPGQRAGKYATITTAPAAVSLAPGFPDSTYTTTAPPPSTPVSATIGAGTPPGQLYGTSSGSSYLSFGPVSNTAPSTTTFTFAAPTPTSGWSFILGDIDAESITISAAGPAGSVTGDQLGFQGGFNYASTPAAITAFDPDSGVLTGVLSPTGQDTNGAAGWFSPSVPITTLSITSTRIDGSPLAQLWFVGHTASLAGNVTDASGAPVPGATVVVADSAGQPLPGAPTATTDENGAFDIPELFPQPVTLVATEDGREDGPALTVSPIPNDDGQPVFATAAAVRAGDPIVQAPPVTAPAATAPELAATGVTAPPWLIVGAAAAVPVGAALAVIAGLRRRRAAAGAAAGPSIDADRESDG</sequence>
<name>A0A506Y195_9MICO</name>
<evidence type="ECO:0000256" key="1">
    <source>
        <dbReference type="SAM" id="MobiDB-lite"/>
    </source>
</evidence>
<dbReference type="Proteomes" id="UP000316252">
    <property type="component" value="Unassembled WGS sequence"/>
</dbReference>
<comment type="caution">
    <text evidence="4">The sequence shown here is derived from an EMBL/GenBank/DDBJ whole genome shotgun (WGS) entry which is preliminary data.</text>
</comment>
<organism evidence="4 5">
    <name type="scientific">Schumannella soli</name>
    <dbReference type="NCBI Taxonomy" id="2590779"/>
    <lineage>
        <taxon>Bacteria</taxon>
        <taxon>Bacillati</taxon>
        <taxon>Actinomycetota</taxon>
        <taxon>Actinomycetes</taxon>
        <taxon>Micrococcales</taxon>
        <taxon>Microbacteriaceae</taxon>
        <taxon>Schumannella</taxon>
    </lineage>
</organism>
<keyword evidence="4" id="KW-0378">Hydrolase</keyword>
<dbReference type="SUPFAM" id="SSF49464">
    <property type="entry name" value="Carboxypeptidase regulatory domain-like"/>
    <property type="match status" value="1"/>
</dbReference>
<feature type="chain" id="PRO_5021423328" evidence="3">
    <location>
        <begin position="31"/>
        <end position="386"/>
    </location>
</feature>
<dbReference type="InterPro" id="IPR008969">
    <property type="entry name" value="CarboxyPept-like_regulatory"/>
</dbReference>
<keyword evidence="4" id="KW-0645">Protease</keyword>
<keyword evidence="2" id="KW-1133">Transmembrane helix</keyword>
<dbReference type="GO" id="GO:0004180">
    <property type="term" value="F:carboxypeptidase activity"/>
    <property type="evidence" value="ECO:0007669"/>
    <property type="project" value="UniProtKB-KW"/>
</dbReference>
<keyword evidence="2" id="KW-0472">Membrane</keyword>
<feature type="region of interest" description="Disordered" evidence="1">
    <location>
        <begin position="58"/>
        <end position="80"/>
    </location>
</feature>
<protein>
    <submittedName>
        <fullName evidence="4">Carboxypeptidase regulatory-like domain-containing protein</fullName>
    </submittedName>
</protein>
<keyword evidence="3" id="KW-0732">Signal</keyword>
<evidence type="ECO:0000256" key="2">
    <source>
        <dbReference type="SAM" id="Phobius"/>
    </source>
</evidence>
<dbReference type="EMBL" id="VHQG01000004">
    <property type="protein sequence ID" value="TPW74708.1"/>
    <property type="molecule type" value="Genomic_DNA"/>
</dbReference>
<feature type="transmembrane region" description="Helical" evidence="2">
    <location>
        <begin position="342"/>
        <end position="363"/>
    </location>
</feature>
<proteinExistence type="predicted"/>
<keyword evidence="2" id="KW-0812">Transmembrane</keyword>